<reference evidence="2" key="2">
    <citation type="submission" date="2020-05" db="UniProtKB">
        <authorList>
            <consortium name="EnsemblMetazoa"/>
        </authorList>
    </citation>
    <scope>IDENTIFICATION</scope>
    <source>
        <strain evidence="2">IAEA</strain>
    </source>
</reference>
<feature type="transmembrane region" description="Helical" evidence="1">
    <location>
        <begin position="82"/>
        <end position="102"/>
    </location>
</feature>
<keyword evidence="1" id="KW-1133">Transmembrane helix</keyword>
<organism evidence="2 3">
    <name type="scientific">Glossina pallidipes</name>
    <name type="common">Tsetse fly</name>
    <dbReference type="NCBI Taxonomy" id="7398"/>
    <lineage>
        <taxon>Eukaryota</taxon>
        <taxon>Metazoa</taxon>
        <taxon>Ecdysozoa</taxon>
        <taxon>Arthropoda</taxon>
        <taxon>Hexapoda</taxon>
        <taxon>Insecta</taxon>
        <taxon>Pterygota</taxon>
        <taxon>Neoptera</taxon>
        <taxon>Endopterygota</taxon>
        <taxon>Diptera</taxon>
        <taxon>Brachycera</taxon>
        <taxon>Muscomorpha</taxon>
        <taxon>Hippoboscoidea</taxon>
        <taxon>Glossinidae</taxon>
        <taxon>Glossina</taxon>
    </lineage>
</organism>
<protein>
    <submittedName>
        <fullName evidence="2">Uncharacterized protein</fullName>
    </submittedName>
</protein>
<evidence type="ECO:0000313" key="3">
    <source>
        <dbReference type="Proteomes" id="UP000092445"/>
    </source>
</evidence>
<dbReference type="AlphaFoldDB" id="A0A1A9ZIM2"/>
<name>A0A1A9ZIM2_GLOPL</name>
<proteinExistence type="predicted"/>
<dbReference type="Proteomes" id="UP000092445">
    <property type="component" value="Unassembled WGS sequence"/>
</dbReference>
<feature type="transmembrane region" description="Helical" evidence="1">
    <location>
        <begin position="20"/>
        <end position="41"/>
    </location>
</feature>
<feature type="transmembrane region" description="Helical" evidence="1">
    <location>
        <begin position="53"/>
        <end position="70"/>
    </location>
</feature>
<accession>A0A1A9ZIM2</accession>
<dbReference type="EnsemblMetazoa" id="GPAI015794-RA">
    <property type="protein sequence ID" value="GPAI015794-PA"/>
    <property type="gene ID" value="GPAI015794"/>
</dbReference>
<sequence>MNVLTNLIYFPYYNLIHSLFIGHPFIGTLSVAVFCTFPVITNLISITEVKHDLFFISIWPGLVLPIAHNWTRSQLIRALKIIPYIFLCMLIYLIICTQLIAITAESFKTTQTTYNSHLIKLN</sequence>
<evidence type="ECO:0000313" key="2">
    <source>
        <dbReference type="EnsemblMetazoa" id="GPAI015794-PA"/>
    </source>
</evidence>
<keyword evidence="1" id="KW-0812">Transmembrane</keyword>
<reference evidence="3" key="1">
    <citation type="submission" date="2014-03" db="EMBL/GenBank/DDBJ databases">
        <authorList>
            <person name="Aksoy S."/>
            <person name="Warren W."/>
            <person name="Wilson R.K."/>
        </authorList>
    </citation>
    <scope>NUCLEOTIDE SEQUENCE [LARGE SCALE GENOMIC DNA]</scope>
    <source>
        <strain evidence="3">IAEA</strain>
    </source>
</reference>
<keyword evidence="1" id="KW-0472">Membrane</keyword>
<dbReference type="VEuPathDB" id="VectorBase:GPAI015794"/>
<keyword evidence="3" id="KW-1185">Reference proteome</keyword>
<evidence type="ECO:0000256" key="1">
    <source>
        <dbReference type="SAM" id="Phobius"/>
    </source>
</evidence>